<dbReference type="AlphaFoldDB" id="A0A915CGE8"/>
<dbReference type="Proteomes" id="UP000887569">
    <property type="component" value="Unplaced"/>
</dbReference>
<dbReference type="InterPro" id="IPR006186">
    <property type="entry name" value="Ser/Thr-sp_prot-phosphatase"/>
</dbReference>
<organism evidence="3 4">
    <name type="scientific">Parascaris univalens</name>
    <name type="common">Nematode worm</name>
    <dbReference type="NCBI Taxonomy" id="6257"/>
    <lineage>
        <taxon>Eukaryota</taxon>
        <taxon>Metazoa</taxon>
        <taxon>Ecdysozoa</taxon>
        <taxon>Nematoda</taxon>
        <taxon>Chromadorea</taxon>
        <taxon>Rhabditida</taxon>
        <taxon>Spirurina</taxon>
        <taxon>Ascaridomorpha</taxon>
        <taxon>Ascaridoidea</taxon>
        <taxon>Ascarididae</taxon>
        <taxon>Parascaris</taxon>
    </lineage>
</organism>
<dbReference type="PRINTS" id="PR00114">
    <property type="entry name" value="STPHPHTASE"/>
</dbReference>
<keyword evidence="3" id="KW-1185">Reference proteome</keyword>
<feature type="compositionally biased region" description="Low complexity" evidence="1">
    <location>
        <begin position="22"/>
        <end position="37"/>
    </location>
</feature>
<sequence length="212" mass="24228">ASVHLFFEMAKVEEFRSRNQPDSDSSDSTSSSSTEESSQMERDNEMASEDIEENPFIDELIVRLMTAKPIRDPMMPIRVKRNDPEPAPIVKVELKFEELIRLCDEAIKSLNEQEALIRLDIEDLPIMVCGDLHGQFRDLRTIFYACGPPQTQTYLFLGDYVDRGVQVITGTYLTLISTDNAMIFAEFTSKWYVQSTPVELVVLSKAYSVRDQ</sequence>
<feature type="domain" description="Calcineurin-like phosphoesterase" evidence="2">
    <location>
        <begin position="124"/>
        <end position="171"/>
    </location>
</feature>
<dbReference type="SUPFAM" id="SSF56300">
    <property type="entry name" value="Metallo-dependent phosphatases"/>
    <property type="match status" value="1"/>
</dbReference>
<dbReference type="InterPro" id="IPR029052">
    <property type="entry name" value="Metallo-depent_PP-like"/>
</dbReference>
<feature type="region of interest" description="Disordered" evidence="1">
    <location>
        <begin position="14"/>
        <end position="50"/>
    </location>
</feature>
<dbReference type="Gene3D" id="3.60.21.10">
    <property type="match status" value="1"/>
</dbReference>
<accession>A0A915CGE8</accession>
<proteinExistence type="predicted"/>
<evidence type="ECO:0000313" key="3">
    <source>
        <dbReference type="Proteomes" id="UP000887569"/>
    </source>
</evidence>
<dbReference type="WBParaSite" id="PgR144_g015_t03">
    <property type="protein sequence ID" value="PgR144_g015_t03"/>
    <property type="gene ID" value="PgR144_g015"/>
</dbReference>
<dbReference type="InterPro" id="IPR004843">
    <property type="entry name" value="Calcineurin-like_PHP"/>
</dbReference>
<protein>
    <submittedName>
        <fullName evidence="4">Calcineurin-like phosphoesterase domain-containing protein</fullName>
    </submittedName>
</protein>
<name>A0A915CGE8_PARUN</name>
<dbReference type="Pfam" id="PF00149">
    <property type="entry name" value="Metallophos"/>
    <property type="match status" value="1"/>
</dbReference>
<reference evidence="4" key="1">
    <citation type="submission" date="2022-11" db="UniProtKB">
        <authorList>
            <consortium name="WormBaseParasite"/>
        </authorList>
    </citation>
    <scope>IDENTIFICATION</scope>
</reference>
<dbReference type="GO" id="GO:0005634">
    <property type="term" value="C:nucleus"/>
    <property type="evidence" value="ECO:0007669"/>
    <property type="project" value="TreeGrafter"/>
</dbReference>
<dbReference type="InterPro" id="IPR050341">
    <property type="entry name" value="PP1_catalytic_subunit"/>
</dbReference>
<evidence type="ECO:0000313" key="4">
    <source>
        <dbReference type="WBParaSite" id="PgR144_g015_t03"/>
    </source>
</evidence>
<evidence type="ECO:0000259" key="2">
    <source>
        <dbReference type="Pfam" id="PF00149"/>
    </source>
</evidence>
<dbReference type="PANTHER" id="PTHR11668:SF516">
    <property type="entry name" value="SERINE_THREONINE SPECIFIC PROTEIN PHOSPHATASES DOMAIN-CONTAINING PROTEIN"/>
    <property type="match status" value="1"/>
</dbReference>
<dbReference type="GO" id="GO:0005737">
    <property type="term" value="C:cytoplasm"/>
    <property type="evidence" value="ECO:0007669"/>
    <property type="project" value="TreeGrafter"/>
</dbReference>
<dbReference type="GO" id="GO:0004722">
    <property type="term" value="F:protein serine/threonine phosphatase activity"/>
    <property type="evidence" value="ECO:0007669"/>
    <property type="project" value="TreeGrafter"/>
</dbReference>
<dbReference type="PANTHER" id="PTHR11668">
    <property type="entry name" value="SERINE/THREONINE PROTEIN PHOSPHATASE"/>
    <property type="match status" value="1"/>
</dbReference>
<evidence type="ECO:0000256" key="1">
    <source>
        <dbReference type="SAM" id="MobiDB-lite"/>
    </source>
</evidence>